<keyword evidence="1" id="KW-0285">Flavoprotein</keyword>
<evidence type="ECO:0000313" key="7">
    <source>
        <dbReference type="EMBL" id="SVB75843.1"/>
    </source>
</evidence>
<dbReference type="EMBL" id="UINC01056154">
    <property type="protein sequence ID" value="SVB75843.1"/>
    <property type="molecule type" value="Genomic_DNA"/>
</dbReference>
<keyword evidence="5" id="KW-0676">Redox-active center</keyword>
<dbReference type="PANTHER" id="PTHR48105">
    <property type="entry name" value="THIOREDOXIN REDUCTASE 1-RELATED-RELATED"/>
    <property type="match status" value="1"/>
</dbReference>
<dbReference type="AlphaFoldDB" id="A0A382GMJ9"/>
<dbReference type="InterPro" id="IPR050097">
    <property type="entry name" value="Ferredoxin-NADP_redctase_2"/>
</dbReference>
<evidence type="ECO:0000256" key="3">
    <source>
        <dbReference type="ARBA" id="ARBA00023002"/>
    </source>
</evidence>
<dbReference type="PRINTS" id="PR00469">
    <property type="entry name" value="PNDRDTASEII"/>
</dbReference>
<accession>A0A382GMJ9</accession>
<organism evidence="7">
    <name type="scientific">marine metagenome</name>
    <dbReference type="NCBI Taxonomy" id="408172"/>
    <lineage>
        <taxon>unclassified sequences</taxon>
        <taxon>metagenomes</taxon>
        <taxon>ecological metagenomes</taxon>
    </lineage>
</organism>
<dbReference type="PROSITE" id="PS00573">
    <property type="entry name" value="PYRIDINE_REDOX_2"/>
    <property type="match status" value="1"/>
</dbReference>
<evidence type="ECO:0000256" key="2">
    <source>
        <dbReference type="ARBA" id="ARBA00022827"/>
    </source>
</evidence>
<reference evidence="7" key="1">
    <citation type="submission" date="2018-05" db="EMBL/GenBank/DDBJ databases">
        <authorList>
            <person name="Lanie J.A."/>
            <person name="Ng W.-L."/>
            <person name="Kazmierczak K.M."/>
            <person name="Andrzejewski T.M."/>
            <person name="Davidsen T.M."/>
            <person name="Wayne K.J."/>
            <person name="Tettelin H."/>
            <person name="Glass J.I."/>
            <person name="Rusch D."/>
            <person name="Podicherti R."/>
            <person name="Tsui H.-C.T."/>
            <person name="Winkler M.E."/>
        </authorList>
    </citation>
    <scope>NUCLEOTIDE SEQUENCE</scope>
</reference>
<gene>
    <name evidence="7" type="ORF">METZ01_LOCUS228697</name>
</gene>
<dbReference type="InterPro" id="IPR036188">
    <property type="entry name" value="FAD/NAD-bd_sf"/>
</dbReference>
<keyword evidence="4" id="KW-1015">Disulfide bond</keyword>
<dbReference type="InterPro" id="IPR008255">
    <property type="entry name" value="Pyr_nucl-diS_OxRdtase_2_AS"/>
</dbReference>
<evidence type="ECO:0000259" key="6">
    <source>
        <dbReference type="Pfam" id="PF07992"/>
    </source>
</evidence>
<keyword evidence="3" id="KW-0560">Oxidoreductase</keyword>
<proteinExistence type="predicted"/>
<sequence length="178" mass="18202">MPIPRNSYEVAVIGAGIAGLAAATEAARCGLKTALNDEGPLGGLIINVGDIHGHLGTTGVSGADLINTMLGEALEAGVDYYPGGITDLSRRGDHWHLGEVTAAHVILGTGAELRTLGVPGEMELTGRGVSQCAYCDGGLYKEQDVAVIGGGDAAFQEALHLANLCANVTMVLRGLKPR</sequence>
<keyword evidence="2" id="KW-0274">FAD</keyword>
<protein>
    <recommendedName>
        <fullName evidence="6">FAD/NAD(P)-binding domain-containing protein</fullName>
    </recommendedName>
</protein>
<feature type="non-terminal residue" evidence="7">
    <location>
        <position position="178"/>
    </location>
</feature>
<evidence type="ECO:0000256" key="4">
    <source>
        <dbReference type="ARBA" id="ARBA00023157"/>
    </source>
</evidence>
<evidence type="ECO:0000256" key="1">
    <source>
        <dbReference type="ARBA" id="ARBA00022630"/>
    </source>
</evidence>
<dbReference type="PRINTS" id="PR00368">
    <property type="entry name" value="FADPNR"/>
</dbReference>
<name>A0A382GMJ9_9ZZZZ</name>
<dbReference type="Gene3D" id="3.50.50.60">
    <property type="entry name" value="FAD/NAD(P)-binding domain"/>
    <property type="match status" value="2"/>
</dbReference>
<dbReference type="SUPFAM" id="SSF51905">
    <property type="entry name" value="FAD/NAD(P)-binding domain"/>
    <property type="match status" value="1"/>
</dbReference>
<evidence type="ECO:0000256" key="5">
    <source>
        <dbReference type="ARBA" id="ARBA00023284"/>
    </source>
</evidence>
<dbReference type="InterPro" id="IPR023753">
    <property type="entry name" value="FAD/NAD-binding_dom"/>
</dbReference>
<feature type="domain" description="FAD/NAD(P)-binding" evidence="6">
    <location>
        <begin position="8"/>
        <end position="173"/>
    </location>
</feature>
<dbReference type="GO" id="GO:0016668">
    <property type="term" value="F:oxidoreductase activity, acting on a sulfur group of donors, NAD(P) as acceptor"/>
    <property type="evidence" value="ECO:0007669"/>
    <property type="project" value="UniProtKB-ARBA"/>
</dbReference>
<dbReference type="Pfam" id="PF07992">
    <property type="entry name" value="Pyr_redox_2"/>
    <property type="match status" value="1"/>
</dbReference>